<protein>
    <submittedName>
        <fullName evidence="3">Zonula occludens toxin</fullName>
    </submittedName>
</protein>
<feature type="transmembrane region" description="Helical" evidence="1">
    <location>
        <begin position="190"/>
        <end position="211"/>
    </location>
</feature>
<evidence type="ECO:0000256" key="1">
    <source>
        <dbReference type="SAM" id="Phobius"/>
    </source>
</evidence>
<dbReference type="Gene3D" id="3.40.50.300">
    <property type="entry name" value="P-loop containing nucleotide triphosphate hydrolases"/>
    <property type="match status" value="1"/>
</dbReference>
<keyword evidence="4" id="KW-1185">Reference proteome</keyword>
<dbReference type="Pfam" id="PF05707">
    <property type="entry name" value="Zot"/>
    <property type="match status" value="1"/>
</dbReference>
<name>A0A380MVZ6_9GAMM</name>
<evidence type="ECO:0000259" key="2">
    <source>
        <dbReference type="Pfam" id="PF05707"/>
    </source>
</evidence>
<reference evidence="3 4" key="1">
    <citation type="submission" date="2018-06" db="EMBL/GenBank/DDBJ databases">
        <authorList>
            <consortium name="Pathogen Informatics"/>
            <person name="Doyle S."/>
        </authorList>
    </citation>
    <scope>NUCLEOTIDE SEQUENCE [LARGE SCALE GENOMIC DNA]</scope>
    <source>
        <strain evidence="3 4">NCTC13337</strain>
    </source>
</reference>
<keyword evidence="1" id="KW-0472">Membrane</keyword>
<proteinExistence type="predicted"/>
<sequence length="306" mass="34682">MITLMTAVPGSGKTLYAISLIDEANKSGRAVYQNIDGLKPEMFDNPSIIFDAPADWRDTPDGSLVIYDECQQPHLYPANAKRGLVEDERLTAMETHRHTGHDLVFITQAPTFVHHHVRKLAGQHIHFYRARGIHGAMRYEWSHVCDSPNDRKEQQRADSVMWKFPKQYYEYYQSATIHTHKFRMPAKLKLLLCFLVPALVYLGYRFMYFSMIKPSEPALAKASAAEQVASTPTLQTEQQANVPNSPYNWTNTPETVPVMGCAANRKINRCMCFGANGVTLHMPHAQCLTVINSPLPRGITVKQQSY</sequence>
<keyword evidence="1" id="KW-1133">Transmembrane helix</keyword>
<feature type="domain" description="Zona occludens toxin N-terminal" evidence="2">
    <location>
        <begin position="1"/>
        <end position="178"/>
    </location>
</feature>
<keyword evidence="1" id="KW-0812">Transmembrane</keyword>
<dbReference type="InterPro" id="IPR008900">
    <property type="entry name" value="Zot_N"/>
</dbReference>
<dbReference type="Proteomes" id="UP000254601">
    <property type="component" value="Unassembled WGS sequence"/>
</dbReference>
<accession>A0A380MVZ6</accession>
<organism evidence="3 4">
    <name type="scientific">Suttonella ornithocola</name>
    <dbReference type="NCBI Taxonomy" id="279832"/>
    <lineage>
        <taxon>Bacteria</taxon>
        <taxon>Pseudomonadati</taxon>
        <taxon>Pseudomonadota</taxon>
        <taxon>Gammaproteobacteria</taxon>
        <taxon>Cardiobacteriales</taxon>
        <taxon>Cardiobacteriaceae</taxon>
        <taxon>Suttonella</taxon>
    </lineage>
</organism>
<dbReference type="RefSeq" id="WP_072576532.1">
    <property type="nucleotide sequence ID" value="NZ_LWHB01000081.1"/>
</dbReference>
<dbReference type="EMBL" id="UHIC01000001">
    <property type="protein sequence ID" value="SUO96354.1"/>
    <property type="molecule type" value="Genomic_DNA"/>
</dbReference>
<dbReference type="OrthoDB" id="8809170at2"/>
<gene>
    <name evidence="3" type="ORF">NCTC13337_01822</name>
</gene>
<evidence type="ECO:0000313" key="4">
    <source>
        <dbReference type="Proteomes" id="UP000254601"/>
    </source>
</evidence>
<evidence type="ECO:0000313" key="3">
    <source>
        <dbReference type="EMBL" id="SUO96354.1"/>
    </source>
</evidence>
<dbReference type="InterPro" id="IPR027417">
    <property type="entry name" value="P-loop_NTPase"/>
</dbReference>
<dbReference type="AlphaFoldDB" id="A0A380MVZ6"/>